<accession>A0AAV4IGL0</accession>
<dbReference type="Gene3D" id="3.10.10.10">
    <property type="entry name" value="HIV Type 1 Reverse Transcriptase, subunit A, domain 1"/>
    <property type="match status" value="1"/>
</dbReference>
<proteinExistence type="predicted"/>
<evidence type="ECO:0000313" key="1">
    <source>
        <dbReference type="EMBL" id="GFS07326.1"/>
    </source>
</evidence>
<sequence length="124" mass="14063">MLLKPKRSEYPGNVTINNELTPQQNAEVRELLNKFVETLSDVPGKTTRVMHNMKLDDVTPFRLKKYPLAAHAMDAVCKEIDFMLESGIISRSTSPYASPITVVMKEDGPIRLCLDFRKLNKISL</sequence>
<organism evidence="1 2">
    <name type="scientific">Elysia marginata</name>
    <dbReference type="NCBI Taxonomy" id="1093978"/>
    <lineage>
        <taxon>Eukaryota</taxon>
        <taxon>Metazoa</taxon>
        <taxon>Spiralia</taxon>
        <taxon>Lophotrochozoa</taxon>
        <taxon>Mollusca</taxon>
        <taxon>Gastropoda</taxon>
        <taxon>Heterobranchia</taxon>
        <taxon>Euthyneura</taxon>
        <taxon>Panpulmonata</taxon>
        <taxon>Sacoglossa</taxon>
        <taxon>Placobranchoidea</taxon>
        <taxon>Plakobranchidae</taxon>
        <taxon>Elysia</taxon>
    </lineage>
</organism>
<dbReference type="Proteomes" id="UP000762676">
    <property type="component" value="Unassembled WGS sequence"/>
</dbReference>
<dbReference type="SUPFAM" id="SSF56672">
    <property type="entry name" value="DNA/RNA polymerases"/>
    <property type="match status" value="1"/>
</dbReference>
<evidence type="ECO:0000313" key="2">
    <source>
        <dbReference type="Proteomes" id="UP000762676"/>
    </source>
</evidence>
<gene>
    <name evidence="1" type="ORF">ElyMa_006567600</name>
</gene>
<dbReference type="PANTHER" id="PTHR37984:SF5">
    <property type="entry name" value="PROTEIN NYNRIN-LIKE"/>
    <property type="match status" value="1"/>
</dbReference>
<name>A0AAV4IGL0_9GAST</name>
<reference evidence="1 2" key="1">
    <citation type="journal article" date="2021" name="Elife">
        <title>Chloroplast acquisition without the gene transfer in kleptoplastic sea slugs, Plakobranchus ocellatus.</title>
        <authorList>
            <person name="Maeda T."/>
            <person name="Takahashi S."/>
            <person name="Yoshida T."/>
            <person name="Shimamura S."/>
            <person name="Takaki Y."/>
            <person name="Nagai Y."/>
            <person name="Toyoda A."/>
            <person name="Suzuki Y."/>
            <person name="Arimoto A."/>
            <person name="Ishii H."/>
            <person name="Satoh N."/>
            <person name="Nishiyama T."/>
            <person name="Hasebe M."/>
            <person name="Maruyama T."/>
            <person name="Minagawa J."/>
            <person name="Obokata J."/>
            <person name="Shigenobu S."/>
        </authorList>
    </citation>
    <scope>NUCLEOTIDE SEQUENCE [LARGE SCALE GENOMIC DNA]</scope>
</reference>
<dbReference type="InterPro" id="IPR050951">
    <property type="entry name" value="Retrovirus_Pol_polyprotein"/>
</dbReference>
<dbReference type="InterPro" id="IPR043502">
    <property type="entry name" value="DNA/RNA_pol_sf"/>
</dbReference>
<protein>
    <submittedName>
        <fullName evidence="1">Pol polyprotein</fullName>
    </submittedName>
</protein>
<dbReference type="EMBL" id="BMAT01013190">
    <property type="protein sequence ID" value="GFS07326.1"/>
    <property type="molecule type" value="Genomic_DNA"/>
</dbReference>
<keyword evidence="2" id="KW-1185">Reference proteome</keyword>
<comment type="caution">
    <text evidence="1">The sequence shown here is derived from an EMBL/GenBank/DDBJ whole genome shotgun (WGS) entry which is preliminary data.</text>
</comment>
<dbReference type="PANTHER" id="PTHR37984">
    <property type="entry name" value="PROTEIN CBG26694"/>
    <property type="match status" value="1"/>
</dbReference>
<dbReference type="AlphaFoldDB" id="A0AAV4IGL0"/>